<feature type="coiled-coil region" evidence="1">
    <location>
        <begin position="1729"/>
        <end position="1792"/>
    </location>
</feature>
<feature type="coiled-coil region" evidence="1">
    <location>
        <begin position="1905"/>
        <end position="1981"/>
    </location>
</feature>
<protein>
    <submittedName>
        <fullName evidence="2">Uncharacterized protein</fullName>
    </submittedName>
</protein>
<dbReference type="KEGG" id="mane:DP065_02170"/>
<sequence length="3460" mass="391680">MKKKLKIILGVLSIATATSTIGTVIVLLQKTRYEIFKEKLRGLEQLNKFLKEQDDTDFYDENQLQSQVDKFKAIEDIIKNDNEKIEESIKEIDAIFDSYINQTKELLNKFKEQMESIKDSEGISKSDKAEIDNLIKEIDRQLKYKELYESLATVEQSDKLAKAIETNLDAELRQLDAKANKLINDNQNNPLFTNDVAELKNVKDNVKANANTILNKAQGVIDLRAAIEKFENKLKAENESIKNKIDELLSEIATLEPNPFFKSEVLKNTVKVEKDKIKQIPENDFKKMNEEIPVLIDLINKIKEDIKANQDQALEEALEKLRQNINNANGKKEAFVSNEAKNILENGIQDALRVHEDPQANIDQVNNAIDTLKEVLKRAEAENQKYIKDGKIADHLELVKLANQLANDDAYLTNKTISEAQKQVITDTINALKEVIADNTLDVINNADNISIEELDNANKNLKDNYLNAKDTIKAIIVNEFIKYANDIIRQTETFVDSTSKIHNQPNEMVVVLTSEKNDFKTKIDQLNLSENKFETDLTEYNNALKHLTDNLNNTKETYNEFDSILKLIKQDKEALLTKINQLNELGADTTKYQTIFDKHNDDLTTTTTLETLKGYDEELKKAIKEADAEIQKTPSKQSTIAEINKLIEKGDKIYSHLEDSEIKREFNGLKDEADNKDNLNETELTKLKDKLTNSVAKGEEALRKKLLDAIRLNLEEANSLLAKLTTPFLKVPKAFLENVINSITNYENDGFENLLVKKNALDFAIRNSKFEIENDKESNSYLEYVDKLNALLANEDVKTNTKLASTIANIKTNMQSLASKYNDLKDQTGGDNLADKKDKMIRLRQDIVNKHDTYLAEIKQSYLNDINELITKVTETEPHLVHETTKKTQLLDVIKPQSTNITESSDLQSIIDYQKNLKTALNEAIQAEKNVYKQWSLDNKDQTALINQLKELGLTSEADNLASKLTEYSTILESADSQLAQLAPTKKLMEDLIANAKAKPSSHTEFKKLQTQLAKLLTEADGIKKLITTPNGNDIKTELQSAVDSANIKTNNNNPSLNDGYENVIAKYNEVIPQLTKAINAAKTKWKAKEETRYNDIHAKAVELGNYNEYLSNKNIDDDQKQKITNALETLKQIIKTNTIDNLTEAEVNHITEAANNLTDGYNKAKNQISLIITNDFVSFSTEWTTKVDEFIASNQHISDITDNTISELSNLNKEMKNQINALNSSPNKDHTNLAPYNQKLQTLIKKYESAKKEYQAFSDALSAIKSNKTILNNKVEKLNNEGYDTQEYQTLLNKYTEEQLKALTIEQLNTYNQELQDAITKAEQQINVIPSKSQTIDEINKLVEKGNGLFDKLGDSSQKTEFAALAEKAKNASTLNSTELQKLKDKLIELVSWAEEALKNKLIEDINAKLETAKALLPKMASNFLSKPKEFLETQIAEVGTDHTNDSLEKLQAKVDKIDKAIKNSNQEIENNSNAEKIEAIIAKMKKLAETPDIKASENQTIKATLVQLIADISDVERDYATLKQQTGSENLDTKKAALAKLVQTSGTKYFNDLNGFKNEFYNELQAVITKANDTMPLLTNETEAKSALTTNKQAAEALQNNSDLNSIIENKNTLASSLNNAIEAERNVYKEWSIANKDQTTLINELRKLGLTSEADNLASKLTEYSTILESADSQLAQLAPTKKLMEDLIANAKTKASNHTTFKKLQDKLSSLLTEANDLAGLINNEIASNVINKLKQAIQTANTDTNNNNPDLSNGYDEVKVKYDEVISNLTNAITKAKNDWKELEKARYDQLKSNANALIGDKSYLNDNALSKEAKQTITSALEALNDVVSNNNITNPEATGNDLKTASDNIKNKYDETKQIIKDNQANALIAKANDLTGKIDQFLAADNHISNFTNTKNAQLSTNNQQLKNKIAELSAIKDKKDLDLSSYTETINALTTEFEEAKTLYENYKNALDTVKQSKQTLSSKEQQLRNEGYNTQEYQTLLKKYDENGLKALSVEQLNAYNQELQDAITKADQQINAIPTKSQTIDEINKLVEKGNGLFDKLDNSTEKNEYKKLVEKAKNASTLNAAELKDLKDKLTNSVAWAEEALKNKLIEDINSKLNTANSLLPQMNSNYLSKPKEALERLITQVGTNHTNDSLDQLLAKVDKLDKAIQSSNLEIENNTNAAKLEAIIAKMKQLATKSDITNSQNPAIQSTLSQLKAEISDAEREYGNLKQQTGLENAKTKQTRLAELVTSTGAKYQNDLTSFKNAFHNELQSVIAKANETLPLLTNETPAKATLTTNKQNAQAIQSNADLNTIIENKNTLTSSLNSAIDAERNVIKQWSRDNKNQTALIEKLKTLGLTTDANNLTSKLTEYSSVLESDQTQLSKLASTKTLMADLINDLKTKATKHEDFLAEQRKLTALLTDAKSFMDSLPQPEADQIKNTLLTAYNQANTQTNNNNPDLSHGYESIMQKYAQVISQLTSALTKAKNDYKALALQKYNNLHTETADFINNKVNNDPTLQSNFRDQFNTNYGGSVDNLSADAILAKYNQLVQFNNSIIGQAWNKTVQDTNRTIEEVRTYPHNEKYLTSLNTQYTEATESVGQTNTNANKIAQRDKLITAMTLKQQMLDNALAQWRTLWDASNEYNKNPWLTNRAYPNTNFNTYFKTIPRNKFNDSPRNLEEYKKVWSAIEELQGKLFDANNQMIGLFKTHPIKRHFTWKSEDLSMKYTELFVSYIKEYTMLIKNGNFDLLNDRLEKAQGLEQFSRTISKYWNLRKQFNFISSNYTEEPYNTIMGSYVKAMQPILIKGVDADSSVDELYTKLLKDMEIGKMISDKFDEGNGFAEFLAKNNNFRNRTQYLDNITQKFEDKYEKNASLITSQGVLMHKAITEYLETEWNKLSNLVLTILPTTASNIANQITQGLNATETQKNVAINPNTPNNTLTTLETDEQLLRNLVSTRALVDDALKQLNSVATRNYTTTLLGSTKIQLATIKNKLSSLLPNPTYNSDIAGSLRSGLNNFINYFNQQHELLTRLFEQTKSAPNENINLRIQVLQKTIEYATIYLERFISYTTVGDVGYEIDELVSRFFRTYYSTNVSKGQYGWLNKEAVSMFIPKLDSPDAPNNYLTRDNAFNYIYDMKDSRGNAQSRAINHILILDGFLPYVYQSYKSLDDLLTKLNNWNTIKNDFIRSAKSTGTTQVENVKKVLNSVEKEIFDFYQYFVTENPIPWKPTVADDMTPQYNKILNVVQEKAEKTNDGTSFGKYIRSRIYEITSMVAANKANASSLWTAITMLHNTNHTFETMRNSSNDFELTIFNEGYFPGFYKTANKTADLLTTLKMLNDKFANTSKTFAVLPQLTIPRTETAGQLFHYGERKYDEKFGSWKENESELDNKNPNFAVFKQNEYTIHTQYKIWAKYIYRFKIFELDENKLNRLKEIERNALIKYNANAPEEAIAILKAGLKELYNFQ</sequence>
<proteinExistence type="predicted"/>
<feature type="coiled-coil region" evidence="1">
    <location>
        <begin position="531"/>
        <end position="586"/>
    </location>
</feature>
<accession>A0A2Z4NDG7</accession>
<feature type="coiled-coil region" evidence="1">
    <location>
        <begin position="307"/>
        <end position="338"/>
    </location>
</feature>
<keyword evidence="1" id="KW-0175">Coiled coil</keyword>
<evidence type="ECO:0000313" key="2">
    <source>
        <dbReference type="EMBL" id="AWX69548.1"/>
    </source>
</evidence>
<feature type="coiled-coil region" evidence="1">
    <location>
        <begin position="362"/>
        <end position="389"/>
    </location>
</feature>
<feature type="coiled-coil region" evidence="1">
    <location>
        <begin position="2199"/>
        <end position="2226"/>
    </location>
</feature>
<reference evidence="3" key="1">
    <citation type="submission" date="2018-06" db="EMBL/GenBank/DDBJ databases">
        <title>Complete genome sequences of Mycoplasma anatis, M. anseris and M. cloacale type strains.</title>
        <authorList>
            <person name="Grozner D."/>
            <person name="Forro B."/>
            <person name="Sulyok K.M."/>
            <person name="Marton S."/>
            <person name="Kreizinger Z."/>
            <person name="Banyai K."/>
            <person name="Gyuranecz M."/>
        </authorList>
    </citation>
    <scope>NUCLEOTIDE SEQUENCE [LARGE SCALE GENOMIC DNA]</scope>
    <source>
        <strain evidence="3">ATCC 49234</strain>
    </source>
</reference>
<feature type="coiled-coil region" evidence="1">
    <location>
        <begin position="165"/>
        <end position="251"/>
    </location>
</feature>
<gene>
    <name evidence="2" type="ORF">DP065_02170</name>
</gene>
<feature type="coiled-coil region" evidence="1">
    <location>
        <begin position="1207"/>
        <end position="1283"/>
    </location>
</feature>
<evidence type="ECO:0000256" key="1">
    <source>
        <dbReference type="SAM" id="Coils"/>
    </source>
</evidence>
<dbReference type="EMBL" id="CP030140">
    <property type="protein sequence ID" value="AWX69548.1"/>
    <property type="molecule type" value="Genomic_DNA"/>
</dbReference>
<feature type="coiled-coil region" evidence="1">
    <location>
        <begin position="445"/>
        <end position="472"/>
    </location>
</feature>
<dbReference type="RefSeq" id="WP_033178629.1">
    <property type="nucleotide sequence ID" value="NZ_CP030140.1"/>
</dbReference>
<keyword evidence="3" id="KW-1185">Reference proteome</keyword>
<organism evidence="2 3">
    <name type="scientific">[Mycoplasma] anseris</name>
    <dbReference type="NCBI Taxonomy" id="92400"/>
    <lineage>
        <taxon>Bacteria</taxon>
        <taxon>Bacillati</taxon>
        <taxon>Mycoplasmatota</taxon>
        <taxon>Mycoplasmoidales</taxon>
        <taxon>Metamycoplasmataceae</taxon>
        <taxon>Metamycoplasma</taxon>
    </lineage>
</organism>
<name>A0A2Z4NDG7_9BACT</name>
<dbReference type="Proteomes" id="UP000250218">
    <property type="component" value="Chromosome"/>
</dbReference>
<evidence type="ECO:0000313" key="3">
    <source>
        <dbReference type="Proteomes" id="UP000250218"/>
    </source>
</evidence>